<accession>A0A444JFZ1</accession>
<feature type="domain" description="Lcl C-terminal" evidence="1">
    <location>
        <begin position="108"/>
        <end position="236"/>
    </location>
</feature>
<sequence length="437" mass="47510">MRRCIKQVATGLLLTGLLLTTGGFGVRNSEAAGNSEAAAVQSALSLLLLNGLSATETTLNYPIVDTGVSTYYSNNSLLTSAPATGEAFYGQDAHCNGNQPSYTDNGDGTVTDNVTGLMWQQDMGSKMTWSDANAQPSSLSLGGHTDWRLPTIKELYSLILFTGAKGDGNDPDTYTLFIDTDYFIQPFGDTANTEERIIDAQTWSATEYVGTTMGGDATVFGVNFIDGRIKGYPKYNPPANTASEGTAYFRFVRGNTDYGTNNFVDNENGTVSDLATGLMWQQADDGTARDWENALAYAEGLELAGHDDWRLPNAKELQSIVDYTRSPDVTGSAAIDPLFFTTEIEDPDGKSQYPYFWTGTTHIDSYAPVVYDKAVYIAFGEAQGKMEPDYVLYDVHGAGAQRSDPKSGDSGDFPDYMGPQGDVRYMMNYVRCVRDIN</sequence>
<name>A0A444JFZ1_9BACT</name>
<comment type="caution">
    <text evidence="2">The sequence shown here is derived from an EMBL/GenBank/DDBJ whole genome shotgun (WGS) entry which is preliminary data.</text>
</comment>
<dbReference type="Pfam" id="PF07603">
    <property type="entry name" value="Lcl_C"/>
    <property type="match status" value="2"/>
</dbReference>
<evidence type="ECO:0000313" key="3">
    <source>
        <dbReference type="Proteomes" id="UP000288892"/>
    </source>
</evidence>
<keyword evidence="3" id="KW-1185">Reference proteome</keyword>
<reference evidence="2 3" key="1">
    <citation type="submission" date="2017-01" db="EMBL/GenBank/DDBJ databases">
        <title>The cable genome- insights into the physiology and evolution of filamentous bacteria capable of sulfide oxidation via long distance electron transfer.</title>
        <authorList>
            <person name="Schreiber L."/>
            <person name="Bjerg J.T."/>
            <person name="Boggild A."/>
            <person name="Van De Vossenberg J."/>
            <person name="Meysman F."/>
            <person name="Nielsen L.P."/>
            <person name="Schramm A."/>
            <person name="Kjeldsen K.U."/>
        </authorList>
    </citation>
    <scope>NUCLEOTIDE SEQUENCE [LARGE SCALE GENOMIC DNA]</scope>
    <source>
        <strain evidence="2">A5</strain>
    </source>
</reference>
<feature type="domain" description="Lcl C-terminal" evidence="1">
    <location>
        <begin position="269"/>
        <end position="380"/>
    </location>
</feature>
<proteinExistence type="predicted"/>
<dbReference type="EMBL" id="MTKS01000049">
    <property type="protein sequence ID" value="RWX52030.1"/>
    <property type="molecule type" value="Genomic_DNA"/>
</dbReference>
<gene>
    <name evidence="2" type="ORF">VU01_10499</name>
</gene>
<dbReference type="InterPro" id="IPR011460">
    <property type="entry name" value="Lcl_C"/>
</dbReference>
<protein>
    <recommendedName>
        <fullName evidence="1">Lcl C-terminal domain-containing protein</fullName>
    </recommendedName>
</protein>
<dbReference type="PANTHER" id="PTHR35812:SF1">
    <property type="entry name" value="LIPOPROTEIN"/>
    <property type="match status" value="1"/>
</dbReference>
<dbReference type="AlphaFoldDB" id="A0A444JFZ1"/>
<dbReference type="Proteomes" id="UP000288892">
    <property type="component" value="Unassembled WGS sequence"/>
</dbReference>
<dbReference type="PANTHER" id="PTHR35812">
    <property type="entry name" value="LIPOPROTEIN"/>
    <property type="match status" value="1"/>
</dbReference>
<organism evidence="2 3">
    <name type="scientific">Candidatus Electrothrix marina</name>
    <dbReference type="NCBI Taxonomy" id="1859130"/>
    <lineage>
        <taxon>Bacteria</taxon>
        <taxon>Pseudomonadati</taxon>
        <taxon>Thermodesulfobacteriota</taxon>
        <taxon>Desulfobulbia</taxon>
        <taxon>Desulfobulbales</taxon>
        <taxon>Desulfobulbaceae</taxon>
        <taxon>Candidatus Electrothrix</taxon>
    </lineage>
</organism>
<evidence type="ECO:0000313" key="2">
    <source>
        <dbReference type="EMBL" id="RWX52030.1"/>
    </source>
</evidence>
<evidence type="ECO:0000259" key="1">
    <source>
        <dbReference type="Pfam" id="PF07603"/>
    </source>
</evidence>